<dbReference type="EMBL" id="JAFNEN010000216">
    <property type="protein sequence ID" value="KAG8189406.1"/>
    <property type="molecule type" value="Genomic_DNA"/>
</dbReference>
<dbReference type="AlphaFoldDB" id="A0AAV6V1E9"/>
<protein>
    <submittedName>
        <fullName evidence="2">Uncharacterized protein</fullName>
    </submittedName>
</protein>
<keyword evidence="3" id="KW-1185">Reference proteome</keyword>
<feature type="region of interest" description="Disordered" evidence="1">
    <location>
        <begin position="14"/>
        <end position="71"/>
    </location>
</feature>
<evidence type="ECO:0000313" key="2">
    <source>
        <dbReference type="EMBL" id="KAG8189406.1"/>
    </source>
</evidence>
<dbReference type="Proteomes" id="UP000827092">
    <property type="component" value="Unassembled WGS sequence"/>
</dbReference>
<organism evidence="2 3">
    <name type="scientific">Oedothorax gibbosus</name>
    <dbReference type="NCBI Taxonomy" id="931172"/>
    <lineage>
        <taxon>Eukaryota</taxon>
        <taxon>Metazoa</taxon>
        <taxon>Ecdysozoa</taxon>
        <taxon>Arthropoda</taxon>
        <taxon>Chelicerata</taxon>
        <taxon>Arachnida</taxon>
        <taxon>Araneae</taxon>
        <taxon>Araneomorphae</taxon>
        <taxon>Entelegynae</taxon>
        <taxon>Araneoidea</taxon>
        <taxon>Linyphiidae</taxon>
        <taxon>Erigoninae</taxon>
        <taxon>Oedothorax</taxon>
    </lineage>
</organism>
<comment type="caution">
    <text evidence="2">The sequence shown here is derived from an EMBL/GenBank/DDBJ whole genome shotgun (WGS) entry which is preliminary data.</text>
</comment>
<name>A0AAV6V1E9_9ARAC</name>
<evidence type="ECO:0000313" key="3">
    <source>
        <dbReference type="Proteomes" id="UP000827092"/>
    </source>
</evidence>
<sequence length="71" mass="7850">MYQFRSIITKVNNNISSRPYHPPKSSYTNDTPSIPKGDDGISPASPGTRGVIQFGRRGIIQGVKHPQNGRR</sequence>
<proteinExistence type="predicted"/>
<evidence type="ECO:0000256" key="1">
    <source>
        <dbReference type="SAM" id="MobiDB-lite"/>
    </source>
</evidence>
<reference evidence="2 3" key="1">
    <citation type="journal article" date="2022" name="Nat. Ecol. Evol.">
        <title>A masculinizing supergene underlies an exaggerated male reproductive morph in a spider.</title>
        <authorList>
            <person name="Hendrickx F."/>
            <person name="De Corte Z."/>
            <person name="Sonet G."/>
            <person name="Van Belleghem S.M."/>
            <person name="Kostlbacher S."/>
            <person name="Vangestel C."/>
        </authorList>
    </citation>
    <scope>NUCLEOTIDE SEQUENCE [LARGE SCALE GENOMIC DNA]</scope>
    <source>
        <strain evidence="2">W744_W776</strain>
    </source>
</reference>
<gene>
    <name evidence="2" type="ORF">JTE90_020220</name>
</gene>
<accession>A0AAV6V1E9</accession>